<evidence type="ECO:0000313" key="3">
    <source>
        <dbReference type="Proteomes" id="UP000295106"/>
    </source>
</evidence>
<proteinExistence type="predicted"/>
<dbReference type="EMBL" id="SLXD01000015">
    <property type="protein sequence ID" value="TCO99306.1"/>
    <property type="molecule type" value="Genomic_DNA"/>
</dbReference>
<dbReference type="PANTHER" id="PTHR43025:SF3">
    <property type="entry name" value="MONOGALACTOSYLDIACYLGLYCEROL SYNTHASE 1, CHLOROPLASTIC"/>
    <property type="match status" value="1"/>
</dbReference>
<name>A0A4R2M4X1_RUBGE</name>
<dbReference type="Proteomes" id="UP000295106">
    <property type="component" value="Unassembled WGS sequence"/>
</dbReference>
<feature type="domain" description="Glycosyl transferase family 28 C-terminal" evidence="1">
    <location>
        <begin position="224"/>
        <end position="341"/>
    </location>
</feature>
<sequence length="388" mass="42491">MTTIDLVYFNAGGGHRAAVQALQETAKEQGRPWTLRPVNLVRVLDPGASFQRLTGFEPEDYYNLRLRRGWTAGLAHELKLLQGLIRLAHRPMLAALRRHWLQSRPDLVVSVVPNFNRVLAESVQAAWQGLPFATVMTDLADHPPRFWIEPRVEQHLVCGTPRAAEQARAAGVPASRLHHVSGMVLRPAFHRPATGDRRADRAALGLDPDRPVAAVMFGGHGSRQMLKIARALGEVQLVLLCGHNAALQAELAAMRRAAPHVALGFTQNVPRVLQLADVFVGKPGPGSISEAVQLGLPVLTLENGSTLPQERYNVQWLRELGLGLAVGSVRELPAAMAELLQRLPQYQARVRWVDNRAAAEVLEVFDELLRGRSAPSRHGLGEAEAVAA</sequence>
<dbReference type="SUPFAM" id="SSF53756">
    <property type="entry name" value="UDP-Glycosyltransferase/glycogen phosphorylase"/>
    <property type="match status" value="1"/>
</dbReference>
<dbReference type="GeneID" id="99685310"/>
<evidence type="ECO:0000259" key="1">
    <source>
        <dbReference type="Pfam" id="PF04101"/>
    </source>
</evidence>
<protein>
    <submittedName>
        <fullName evidence="2">1,2-diacylglycerol 3-beta-galactosyltransferase</fullName>
    </submittedName>
</protein>
<dbReference type="InterPro" id="IPR050519">
    <property type="entry name" value="Glycosyltransf_28_UgtP"/>
</dbReference>
<comment type="caution">
    <text evidence="2">The sequence shown here is derived from an EMBL/GenBank/DDBJ whole genome shotgun (WGS) entry which is preliminary data.</text>
</comment>
<dbReference type="OrthoDB" id="9815663at2"/>
<dbReference type="Gene3D" id="3.40.50.2000">
    <property type="entry name" value="Glycogen Phosphorylase B"/>
    <property type="match status" value="1"/>
</dbReference>
<evidence type="ECO:0000313" key="2">
    <source>
        <dbReference type="EMBL" id="TCO99306.1"/>
    </source>
</evidence>
<dbReference type="AlphaFoldDB" id="A0A4R2M4X1"/>
<keyword evidence="2" id="KW-0808">Transferase</keyword>
<dbReference type="InterPro" id="IPR007235">
    <property type="entry name" value="Glyco_trans_28_C"/>
</dbReference>
<keyword evidence="2" id="KW-0328">Glycosyltransferase</keyword>
<reference evidence="2 3" key="1">
    <citation type="submission" date="2019-03" db="EMBL/GenBank/DDBJ databases">
        <title>Genomic Encyclopedia of Type Strains, Phase IV (KMG-IV): sequencing the most valuable type-strain genomes for metagenomic binning, comparative biology and taxonomic classification.</title>
        <authorList>
            <person name="Goeker M."/>
        </authorList>
    </citation>
    <scope>NUCLEOTIDE SEQUENCE [LARGE SCALE GENOMIC DNA]</scope>
    <source>
        <strain evidence="2 3">DSM 1709</strain>
    </source>
</reference>
<dbReference type="GO" id="GO:0016758">
    <property type="term" value="F:hexosyltransferase activity"/>
    <property type="evidence" value="ECO:0007669"/>
    <property type="project" value="InterPro"/>
</dbReference>
<dbReference type="Pfam" id="PF04101">
    <property type="entry name" value="Glyco_tran_28_C"/>
    <property type="match status" value="1"/>
</dbReference>
<dbReference type="RefSeq" id="WP_132649269.1">
    <property type="nucleotide sequence ID" value="NZ_CP181386.1"/>
</dbReference>
<gene>
    <name evidence="2" type="ORF">EV684_11599</name>
</gene>
<dbReference type="PANTHER" id="PTHR43025">
    <property type="entry name" value="MONOGALACTOSYLDIACYLGLYCEROL SYNTHASE"/>
    <property type="match status" value="1"/>
</dbReference>
<organism evidence="2 3">
    <name type="scientific">Rubrivivax gelatinosus</name>
    <name type="common">Rhodocyclus gelatinosus</name>
    <name type="synonym">Rhodopseudomonas gelatinosa</name>
    <dbReference type="NCBI Taxonomy" id="28068"/>
    <lineage>
        <taxon>Bacteria</taxon>
        <taxon>Pseudomonadati</taxon>
        <taxon>Pseudomonadota</taxon>
        <taxon>Betaproteobacteria</taxon>
        <taxon>Burkholderiales</taxon>
        <taxon>Sphaerotilaceae</taxon>
        <taxon>Rubrivivax</taxon>
    </lineage>
</organism>
<accession>A0A4R2M4X1</accession>